<dbReference type="SMART" id="SM00028">
    <property type="entry name" value="TPR"/>
    <property type="match status" value="4"/>
</dbReference>
<keyword evidence="1" id="KW-0677">Repeat</keyword>
<dbReference type="InterPro" id="IPR011990">
    <property type="entry name" value="TPR-like_helical_dom_sf"/>
</dbReference>
<name>A0A644TG42_9ZZZZ</name>
<dbReference type="InterPro" id="IPR050498">
    <property type="entry name" value="Ycf3"/>
</dbReference>
<dbReference type="AlphaFoldDB" id="A0A644TG42"/>
<protein>
    <recommendedName>
        <fullName evidence="4">Beta-barrel assembly-enhancing protease</fullName>
    </recommendedName>
</protein>
<organism evidence="3">
    <name type="scientific">bioreactor metagenome</name>
    <dbReference type="NCBI Taxonomy" id="1076179"/>
    <lineage>
        <taxon>unclassified sequences</taxon>
        <taxon>metagenomes</taxon>
        <taxon>ecological metagenomes</taxon>
    </lineage>
</organism>
<keyword evidence="2" id="KW-0802">TPR repeat</keyword>
<reference evidence="3" key="1">
    <citation type="submission" date="2019-08" db="EMBL/GenBank/DDBJ databases">
        <authorList>
            <person name="Kucharzyk K."/>
            <person name="Murdoch R.W."/>
            <person name="Higgins S."/>
            <person name="Loffler F."/>
        </authorList>
    </citation>
    <scope>NUCLEOTIDE SEQUENCE</scope>
</reference>
<dbReference type="SUPFAM" id="SSF48452">
    <property type="entry name" value="TPR-like"/>
    <property type="match status" value="1"/>
</dbReference>
<dbReference type="InterPro" id="IPR013105">
    <property type="entry name" value="TPR_2"/>
</dbReference>
<evidence type="ECO:0000256" key="1">
    <source>
        <dbReference type="ARBA" id="ARBA00022737"/>
    </source>
</evidence>
<accession>A0A644TG42</accession>
<dbReference type="Pfam" id="PF07719">
    <property type="entry name" value="TPR_2"/>
    <property type="match status" value="1"/>
</dbReference>
<evidence type="ECO:0008006" key="4">
    <source>
        <dbReference type="Google" id="ProtNLM"/>
    </source>
</evidence>
<gene>
    <name evidence="3" type="ORF">SDC9_11518</name>
</gene>
<comment type="caution">
    <text evidence="3">The sequence shown here is derived from an EMBL/GenBank/DDBJ whole genome shotgun (WGS) entry which is preliminary data.</text>
</comment>
<dbReference type="EMBL" id="VSSQ01000030">
    <property type="protein sequence ID" value="MPL65853.1"/>
    <property type="molecule type" value="Genomic_DNA"/>
</dbReference>
<dbReference type="PANTHER" id="PTHR44858:SF1">
    <property type="entry name" value="UDP-N-ACETYLGLUCOSAMINE--PEPTIDE N-ACETYLGLUCOSAMINYLTRANSFERASE SPINDLY-RELATED"/>
    <property type="match status" value="1"/>
</dbReference>
<evidence type="ECO:0000313" key="3">
    <source>
        <dbReference type="EMBL" id="MPL65853.1"/>
    </source>
</evidence>
<dbReference type="Gene3D" id="1.25.40.10">
    <property type="entry name" value="Tetratricopeptide repeat domain"/>
    <property type="match status" value="2"/>
</dbReference>
<dbReference type="InterPro" id="IPR019734">
    <property type="entry name" value="TPR_rpt"/>
</dbReference>
<sequence>MKKNNDSRRSDGNGGRNSNKAAEALAGVLFIQIDPERLKTLGIEGWEEASLLPVQTPGQLRRFEPSMISPESIVAGILRVLAWQPGHPMAPQYRKLARALKPDLLAQLSDAGVAKAQAKDWDVAEEIFLALAGLYPESPLPLLDLALMKEERAKLLREEEREDLAEEEEDQVYQNYSNLLEMEPPFPPAYYHAALFFIKKRNFDRAVSLLTSYIGLEDDREKVEKAKSILAKLQDFGLLDRTFKEAYDFIQLGQEEKGLKKAREFVSLHPEVWNGWFLVGWALRRLGRWREGADAFKKAIELNSGDTDSFNELALCQTELGELGAAKISLEKALRLEPENVKIIVNLGALSHKMGKAGEARGFFMSALEFDPDDALARDWLARIGE</sequence>
<dbReference type="PANTHER" id="PTHR44858">
    <property type="entry name" value="TETRATRICOPEPTIDE REPEAT PROTEIN 6"/>
    <property type="match status" value="1"/>
</dbReference>
<evidence type="ECO:0000256" key="2">
    <source>
        <dbReference type="ARBA" id="ARBA00022803"/>
    </source>
</evidence>
<dbReference type="Pfam" id="PF13181">
    <property type="entry name" value="TPR_8"/>
    <property type="match status" value="1"/>
</dbReference>
<dbReference type="PROSITE" id="PS50005">
    <property type="entry name" value="TPR"/>
    <property type="match status" value="3"/>
</dbReference>
<proteinExistence type="predicted"/>